<evidence type="ECO:0000313" key="3">
    <source>
        <dbReference type="Proteomes" id="UP001195941"/>
    </source>
</evidence>
<name>A0ABS5HQ58_9RHOB</name>
<comment type="caution">
    <text evidence="2">The sequence shown here is derived from an EMBL/GenBank/DDBJ whole genome shotgun (WGS) entry which is preliminary data.</text>
</comment>
<accession>A0ABS5HQ58</accession>
<dbReference type="InterPro" id="IPR022572">
    <property type="entry name" value="DNA_rep/recomb_RecO_N"/>
</dbReference>
<dbReference type="Gene3D" id="2.40.50.140">
    <property type="entry name" value="Nucleic acid-binding proteins"/>
    <property type="match status" value="1"/>
</dbReference>
<dbReference type="InterPro" id="IPR012340">
    <property type="entry name" value="NA-bd_OB-fold"/>
</dbReference>
<dbReference type="SUPFAM" id="SSF50249">
    <property type="entry name" value="Nucleic acid-binding proteins"/>
    <property type="match status" value="1"/>
</dbReference>
<protein>
    <submittedName>
        <fullName evidence="2">Recombination protein O N-terminal domain-containing protein</fullName>
    </submittedName>
</protein>
<evidence type="ECO:0000259" key="1">
    <source>
        <dbReference type="Pfam" id="PF11967"/>
    </source>
</evidence>
<organism evidence="2 3">
    <name type="scientific">Thalassovita aquimarina</name>
    <dbReference type="NCBI Taxonomy" id="2785917"/>
    <lineage>
        <taxon>Bacteria</taxon>
        <taxon>Pseudomonadati</taxon>
        <taxon>Pseudomonadota</taxon>
        <taxon>Alphaproteobacteria</taxon>
        <taxon>Rhodobacterales</taxon>
        <taxon>Roseobacteraceae</taxon>
        <taxon>Thalassovita</taxon>
    </lineage>
</organism>
<evidence type="ECO:0000313" key="2">
    <source>
        <dbReference type="EMBL" id="MBR9651079.1"/>
    </source>
</evidence>
<dbReference type="RefSeq" id="WP_212700587.1">
    <property type="nucleotide sequence ID" value="NZ_JADMKU010000005.1"/>
</dbReference>
<reference evidence="2 3" key="1">
    <citation type="journal article" date="2021" name="Arch. Microbiol.">
        <title>Thalassobius aquimarinus sp. nov., isolated from the Sea of Japan seashore.</title>
        <authorList>
            <person name="Kurilenko V.V."/>
            <person name="Romanenko L.A."/>
            <person name="Chernysheva N.Y."/>
            <person name="Velansky P.V."/>
            <person name="Tekutyeva L.A."/>
            <person name="Isaeva M.P."/>
            <person name="Mikhailov V.V."/>
        </authorList>
    </citation>
    <scope>NUCLEOTIDE SEQUENCE [LARGE SCALE GENOMIC DNA]</scope>
    <source>
        <strain evidence="2 3">KMM 8518</strain>
    </source>
</reference>
<dbReference type="Pfam" id="PF11967">
    <property type="entry name" value="RecO_N"/>
    <property type="match status" value="1"/>
</dbReference>
<keyword evidence="3" id="KW-1185">Reference proteome</keyword>
<sequence length="48" mass="5307">MEWSAQGILLTVKRYGENAAILELFTPDHGRHTGVMRGTTSRKVAPIP</sequence>
<dbReference type="Proteomes" id="UP001195941">
    <property type="component" value="Unassembled WGS sequence"/>
</dbReference>
<dbReference type="EMBL" id="JADMKU010000005">
    <property type="protein sequence ID" value="MBR9651079.1"/>
    <property type="molecule type" value="Genomic_DNA"/>
</dbReference>
<feature type="domain" description="DNA replication/recombination mediator RecO N-terminal" evidence="1">
    <location>
        <begin position="1"/>
        <end position="43"/>
    </location>
</feature>
<gene>
    <name evidence="2" type="ORF">IT775_08090</name>
</gene>
<proteinExistence type="predicted"/>